<keyword evidence="1" id="KW-0732">Signal</keyword>
<evidence type="ECO:0000256" key="1">
    <source>
        <dbReference type="SAM" id="SignalP"/>
    </source>
</evidence>
<dbReference type="HOGENOM" id="CLU_1452906_0_0_6"/>
<sequence length="186" mass="18966">MRRALSFLLLTAGAMAGALAAPAAPAQDTPVYRCVGANGEPVFSGQPCSALRLPSGSASAAAAETPAAPQNHGFCAADAEELRERAAAAIDAHDANRLAALFLWQGMDGAAALARLHELAAIVDGPVLGLQLEGATSAPAASAAAPSDGSAAALLVRRAIDPWNAVAAEEARYPLVQRDGCWWLRF</sequence>
<name>A0A0K8QJP3_9GAMM</name>
<dbReference type="EMBL" id="DF952380">
    <property type="protein sequence ID" value="GAN45337.1"/>
    <property type="molecule type" value="Genomic_DNA"/>
</dbReference>
<dbReference type="STRING" id="1475481.GCA_000953855_00383"/>
<protein>
    <recommendedName>
        <fullName evidence="5">DUF4124 domain-containing protein</fullName>
    </recommendedName>
</protein>
<dbReference type="Proteomes" id="UP000253740">
    <property type="component" value="Unassembled WGS sequence"/>
</dbReference>
<feature type="chain" id="PRO_5007414562" description="DUF4124 domain-containing protein" evidence="1">
    <location>
        <begin position="21"/>
        <end position="186"/>
    </location>
</feature>
<dbReference type="EMBL" id="DF970150">
    <property type="protein sequence ID" value="GAP65088.1"/>
    <property type="molecule type" value="Genomic_DNA"/>
</dbReference>
<evidence type="ECO:0000313" key="2">
    <source>
        <dbReference type="EMBL" id="GAN45337.1"/>
    </source>
</evidence>
<dbReference type="AlphaFoldDB" id="A0A0K8QJP3"/>
<keyword evidence="4" id="KW-1185">Reference proteome</keyword>
<proteinExistence type="predicted"/>
<reference evidence="2" key="1">
    <citation type="submission" date="2015-03" db="EMBL/GenBank/DDBJ databases">
        <title>Draft genome sequence of Mizugakiibacter sediminis skMP5.</title>
        <authorList>
            <person name="Watanabe T."/>
            <person name="Kojima H."/>
            <person name="Fukui M."/>
        </authorList>
    </citation>
    <scope>NUCLEOTIDE SEQUENCE</scope>
    <source>
        <strain evidence="2">SkMP5</strain>
    </source>
</reference>
<dbReference type="RefSeq" id="WP_062534561.1">
    <property type="nucleotide sequence ID" value="NZ_DF970150.1"/>
</dbReference>
<organism evidence="3">
    <name type="scientific">Mizugakiibacter sediminis</name>
    <dbReference type="NCBI Taxonomy" id="1475481"/>
    <lineage>
        <taxon>Bacteria</taxon>
        <taxon>Pseudomonadati</taxon>
        <taxon>Pseudomonadota</taxon>
        <taxon>Gammaproteobacteria</taxon>
        <taxon>Lysobacterales</taxon>
        <taxon>Rhodanobacteraceae</taxon>
        <taxon>Mizugakiibacter</taxon>
    </lineage>
</organism>
<gene>
    <name evidence="2" type="ORF">MBSD_1883</name>
    <name evidence="3" type="ORF">MBSD_n0377</name>
</gene>
<evidence type="ECO:0008006" key="5">
    <source>
        <dbReference type="Google" id="ProtNLM"/>
    </source>
</evidence>
<feature type="signal peptide" evidence="1">
    <location>
        <begin position="1"/>
        <end position="20"/>
    </location>
</feature>
<reference evidence="3" key="2">
    <citation type="submission" date="2015-08" db="EMBL/GenBank/DDBJ databases">
        <title>Complete DNA Sequence of Pseudomonas syringae pv. actinidiae, the Causal Agent of Kiwifruit Canker Disease.</title>
        <authorList>
            <person name="Rikkerink E.H.A."/>
            <person name="Fineran P.C."/>
        </authorList>
    </citation>
    <scope>NUCLEOTIDE SEQUENCE</scope>
    <source>
        <strain evidence="3">SkMP5</strain>
    </source>
</reference>
<accession>A0A0K8QJP3</accession>
<evidence type="ECO:0000313" key="3">
    <source>
        <dbReference type="EMBL" id="GAP65088.1"/>
    </source>
</evidence>
<evidence type="ECO:0000313" key="4">
    <source>
        <dbReference type="Proteomes" id="UP000253740"/>
    </source>
</evidence>